<dbReference type="EMBL" id="JAELUQ010000008">
    <property type="protein sequence ID" value="KAG7409289.1"/>
    <property type="molecule type" value="Genomic_DNA"/>
</dbReference>
<accession>A0A8J5NPW1</accession>
<feature type="coiled-coil region" evidence="1">
    <location>
        <begin position="405"/>
        <end position="450"/>
    </location>
</feature>
<name>A0A8J5NPW1_FUSOX</name>
<sequence>MLGFYISAILDRVPGLEDGKTEPKALKKSTAADRAYLKIGYNAGQKIPKVAIDFGERFYTGAIYLEIDPGSQPILKFFGELYMRMEEGREEPLKLTLELGVDAVTGSLGLLMEKSDGIRNPLGLGNSVKLYRLGGSISLKWPAFLSSGTIDTFGITASIGINEDRYDATLVMGPNPANTLIKFVAPRLDMGQIAGFIISALDKEFEAPKSNIISFHGVDIYSSAGITYFGVFYPMGIRFKGEVRIFEWSAAMDAELSTMGFIFKSEMKNFRLGPLVVRGAKPEDEGAVLDVELTLVRQKFRLSGMIQIFDSWVLADIHCQLMPKRIFYFNFELFWSDGLYIKVKAEMISTKTADDPKAADWRLEATIEQTIVAQVKKAITKTIDVTHEAMKRGIGAAIKAMDDAEAEYKRQCEVAQVAMDKLIKENDFKVQELQRSIAEAIANLERVKSDNARQRSAADVNYNSKISNAEKERALKLEPYNSKHQNASRNLNQVNSEQPWRVEEARRKRDEAREQFMRVFGDAERKLQSAIDDVARANRVVDILKGEVASYEARCSSQWWRADLHAVRGILKGELAVARLALLGIEALLRGARDTLQSDAFRTLKQAMYSAAEALTSIIDGFKSRIASLQYMVDETFEELQAAVQDGNLQFDRLKQAAQNIRAMINEELARQERESQARSDKLSLELKETGVFLQSTAYLTAKKSLDFAQNNNFALIAAKKALEGFQKVDEAAYQAVRGFVNDALDSLVDVQLIHFKGEIKANKNDQKPFTLIIGGTMGRDRRFLFALQWMPGQTAELLVELGKRAVRVITGTYSASSLDEALKLEFKDYKPAVAK</sequence>
<reference evidence="2" key="1">
    <citation type="submission" date="2021-04" db="EMBL/GenBank/DDBJ databases">
        <title>First draft genome resource for Brassicaceae pathogens Fusarium oxysporum f. sp. raphani and Fusarium oxysporum f. sp. rapae.</title>
        <authorList>
            <person name="Asai S."/>
        </authorList>
    </citation>
    <scope>NUCLEOTIDE SEQUENCE</scope>
    <source>
        <strain evidence="2">Tf1208</strain>
    </source>
</reference>
<dbReference type="AlphaFoldDB" id="A0A8J5NPW1"/>
<evidence type="ECO:0000313" key="3">
    <source>
        <dbReference type="Proteomes" id="UP000694050"/>
    </source>
</evidence>
<dbReference type="Proteomes" id="UP000694050">
    <property type="component" value="Unassembled WGS sequence"/>
</dbReference>
<proteinExistence type="predicted"/>
<evidence type="ECO:0000256" key="1">
    <source>
        <dbReference type="SAM" id="Coils"/>
    </source>
</evidence>
<evidence type="ECO:0000313" key="2">
    <source>
        <dbReference type="EMBL" id="KAG7409289.1"/>
    </source>
</evidence>
<gene>
    <name evidence="2" type="ORF">Forpe1208_v011060</name>
</gene>
<organism evidence="2 3">
    <name type="scientific">Fusarium oxysporum f. sp. rapae</name>
    <dbReference type="NCBI Taxonomy" id="485398"/>
    <lineage>
        <taxon>Eukaryota</taxon>
        <taxon>Fungi</taxon>
        <taxon>Dikarya</taxon>
        <taxon>Ascomycota</taxon>
        <taxon>Pezizomycotina</taxon>
        <taxon>Sordariomycetes</taxon>
        <taxon>Hypocreomycetidae</taxon>
        <taxon>Hypocreales</taxon>
        <taxon>Nectriaceae</taxon>
        <taxon>Fusarium</taxon>
        <taxon>Fusarium oxysporum species complex</taxon>
    </lineage>
</organism>
<protein>
    <submittedName>
        <fullName evidence="2">Uncharacterized protein</fullName>
    </submittedName>
</protein>
<comment type="caution">
    <text evidence="2">The sequence shown here is derived from an EMBL/GenBank/DDBJ whole genome shotgun (WGS) entry which is preliminary data.</text>
</comment>
<keyword evidence="1" id="KW-0175">Coiled coil</keyword>